<proteinExistence type="inferred from homology"/>
<feature type="transmembrane region" description="Helical" evidence="9">
    <location>
        <begin position="145"/>
        <end position="165"/>
    </location>
</feature>
<dbReference type="SUPFAM" id="SSF81321">
    <property type="entry name" value="Family A G protein-coupled receptor-like"/>
    <property type="match status" value="1"/>
</dbReference>
<dbReference type="RefSeq" id="XP_022079642.1">
    <property type="nucleotide sequence ID" value="XM_022223950.1"/>
</dbReference>
<evidence type="ECO:0000256" key="5">
    <source>
        <dbReference type="ARBA" id="ARBA00023136"/>
    </source>
</evidence>
<organism evidence="11 12">
    <name type="scientific">Acanthaster planci</name>
    <name type="common">Crown-of-thorns starfish</name>
    <dbReference type="NCBI Taxonomy" id="133434"/>
    <lineage>
        <taxon>Eukaryota</taxon>
        <taxon>Metazoa</taxon>
        <taxon>Echinodermata</taxon>
        <taxon>Eleutherozoa</taxon>
        <taxon>Asterozoa</taxon>
        <taxon>Asteroidea</taxon>
        <taxon>Valvatacea</taxon>
        <taxon>Valvatida</taxon>
        <taxon>Acanthasteridae</taxon>
        <taxon>Acanthaster</taxon>
    </lineage>
</organism>
<keyword evidence="7 8" id="KW-0807">Transducer</keyword>
<evidence type="ECO:0000256" key="1">
    <source>
        <dbReference type="ARBA" id="ARBA00004141"/>
    </source>
</evidence>
<gene>
    <name evidence="12" type="primary">LOC110973257</name>
</gene>
<feature type="transmembrane region" description="Helical" evidence="9">
    <location>
        <begin position="246"/>
        <end position="268"/>
    </location>
</feature>
<dbReference type="KEGG" id="aplc:110973257"/>
<dbReference type="PRINTS" id="PR00237">
    <property type="entry name" value="GPCRRHODOPSN"/>
</dbReference>
<evidence type="ECO:0000256" key="2">
    <source>
        <dbReference type="ARBA" id="ARBA00022692"/>
    </source>
</evidence>
<comment type="similarity">
    <text evidence="8">Belongs to the G-protein coupled receptor 1 family.</text>
</comment>
<dbReference type="PROSITE" id="PS00237">
    <property type="entry name" value="G_PROTEIN_RECEP_F1_1"/>
    <property type="match status" value="1"/>
</dbReference>
<name>A0A8B7XHQ3_ACAPL</name>
<dbReference type="GO" id="GO:0005886">
    <property type="term" value="C:plasma membrane"/>
    <property type="evidence" value="ECO:0007669"/>
    <property type="project" value="TreeGrafter"/>
</dbReference>
<dbReference type="OrthoDB" id="10011262at2759"/>
<dbReference type="GO" id="GO:0004930">
    <property type="term" value="F:G protein-coupled receptor activity"/>
    <property type="evidence" value="ECO:0007669"/>
    <property type="project" value="UniProtKB-KW"/>
</dbReference>
<keyword evidence="3 9" id="KW-1133">Transmembrane helix</keyword>
<protein>
    <submittedName>
        <fullName evidence="12">Thyrotropin-releasing hormone receptor-like</fullName>
    </submittedName>
</protein>
<feature type="transmembrane region" description="Helical" evidence="9">
    <location>
        <begin position="186"/>
        <end position="210"/>
    </location>
</feature>
<dbReference type="GeneID" id="110973257"/>
<dbReference type="CDD" id="cd00637">
    <property type="entry name" value="7tm_classA_rhodopsin-like"/>
    <property type="match status" value="1"/>
</dbReference>
<keyword evidence="2 8" id="KW-0812">Transmembrane</keyword>
<dbReference type="PANTHER" id="PTHR24243:SF208">
    <property type="entry name" value="PYROKININ-1 RECEPTOR"/>
    <property type="match status" value="1"/>
</dbReference>
<evidence type="ECO:0000256" key="3">
    <source>
        <dbReference type="ARBA" id="ARBA00022989"/>
    </source>
</evidence>
<dbReference type="Gene3D" id="1.20.1070.10">
    <property type="entry name" value="Rhodopsin 7-helix transmembrane proteins"/>
    <property type="match status" value="1"/>
</dbReference>
<dbReference type="InterPro" id="IPR000276">
    <property type="entry name" value="GPCR_Rhodpsn"/>
</dbReference>
<evidence type="ECO:0000313" key="12">
    <source>
        <dbReference type="RefSeq" id="XP_022079642.1"/>
    </source>
</evidence>
<feature type="transmembrane region" description="Helical" evidence="9">
    <location>
        <begin position="344"/>
        <end position="364"/>
    </location>
</feature>
<accession>A0A8B7XHQ3</accession>
<sequence>MILLPLDIPDSTMGTLVWEDNSNVTFHDTAAPAGSLEETDGNVCQFFENYTSEEELERNTYSQGQVLFVSVCLPLIMALGVINNFAFIYVVIRVPRMRTVTNCYLVGLAVSDVLFLVFAIGSKIVCYVSSPIYGDDTPLGLSGCLLTQFIINTSYFATLCFITLVSWERYNGVCRPHRKRDTKLRIFKLLAASCLASSLMSATLSLSLAVEIVECITWPDGPPYDTWPTQRYLYYPVFDWVDKYSYGAQTIPFFISLTINVFFYQRIIKGLDKSMNRRHLHSNHRCSGGDSSTRNQIARMLVVNGITLFALLAPFEIMSLFQLIGMLRDHNFILTVEVRGPLVAVARVLSYINAVVNPVIYTALSSRYRESFKITFMPTQCRPRQRQRIENSVHGSTVTVQCGVTSKIHESRM</sequence>
<evidence type="ECO:0000256" key="6">
    <source>
        <dbReference type="ARBA" id="ARBA00023170"/>
    </source>
</evidence>
<evidence type="ECO:0000256" key="9">
    <source>
        <dbReference type="SAM" id="Phobius"/>
    </source>
</evidence>
<evidence type="ECO:0000256" key="8">
    <source>
        <dbReference type="RuleBase" id="RU000688"/>
    </source>
</evidence>
<feature type="domain" description="G-protein coupled receptors family 1 profile" evidence="10">
    <location>
        <begin position="83"/>
        <end position="361"/>
    </location>
</feature>
<dbReference type="PROSITE" id="PS50262">
    <property type="entry name" value="G_PROTEIN_RECEP_F1_2"/>
    <property type="match status" value="1"/>
</dbReference>
<evidence type="ECO:0000259" key="10">
    <source>
        <dbReference type="PROSITE" id="PS50262"/>
    </source>
</evidence>
<dbReference type="InterPro" id="IPR017452">
    <property type="entry name" value="GPCR_Rhodpsn_7TM"/>
</dbReference>
<dbReference type="OMA" id="ESFALCH"/>
<keyword evidence="4 8" id="KW-0297">G-protein coupled receptor</keyword>
<evidence type="ECO:0000313" key="11">
    <source>
        <dbReference type="Proteomes" id="UP000694845"/>
    </source>
</evidence>
<evidence type="ECO:0000256" key="4">
    <source>
        <dbReference type="ARBA" id="ARBA00023040"/>
    </source>
</evidence>
<evidence type="ECO:0000256" key="7">
    <source>
        <dbReference type="ARBA" id="ARBA00023224"/>
    </source>
</evidence>
<dbReference type="Proteomes" id="UP000694845">
    <property type="component" value="Unplaced"/>
</dbReference>
<dbReference type="AlphaFoldDB" id="A0A8B7XHQ3"/>
<reference evidence="12" key="1">
    <citation type="submission" date="2025-08" db="UniProtKB">
        <authorList>
            <consortium name="RefSeq"/>
        </authorList>
    </citation>
    <scope>IDENTIFICATION</scope>
</reference>
<dbReference type="PANTHER" id="PTHR24243">
    <property type="entry name" value="G-PROTEIN COUPLED RECEPTOR"/>
    <property type="match status" value="1"/>
</dbReference>
<feature type="transmembrane region" description="Helical" evidence="9">
    <location>
        <begin position="66"/>
        <end position="92"/>
    </location>
</feature>
<keyword evidence="6 8" id="KW-0675">Receptor</keyword>
<keyword evidence="11" id="KW-1185">Reference proteome</keyword>
<feature type="transmembrane region" description="Helical" evidence="9">
    <location>
        <begin position="104"/>
        <end position="125"/>
    </location>
</feature>
<keyword evidence="5 9" id="KW-0472">Membrane</keyword>
<feature type="transmembrane region" description="Helical" evidence="9">
    <location>
        <begin position="301"/>
        <end position="324"/>
    </location>
</feature>
<comment type="subcellular location">
    <subcellularLocation>
        <location evidence="1">Membrane</location>
        <topology evidence="1">Multi-pass membrane protein</topology>
    </subcellularLocation>
</comment>
<dbReference type="Pfam" id="PF00001">
    <property type="entry name" value="7tm_1"/>
    <property type="match status" value="1"/>
</dbReference>